<dbReference type="AlphaFoldDB" id="A0A4Y9ZPR1"/>
<organism evidence="2 3">
    <name type="scientific">Hericium alpestre</name>
    <dbReference type="NCBI Taxonomy" id="135208"/>
    <lineage>
        <taxon>Eukaryota</taxon>
        <taxon>Fungi</taxon>
        <taxon>Dikarya</taxon>
        <taxon>Basidiomycota</taxon>
        <taxon>Agaricomycotina</taxon>
        <taxon>Agaricomycetes</taxon>
        <taxon>Russulales</taxon>
        <taxon>Hericiaceae</taxon>
        <taxon>Hericium</taxon>
    </lineage>
</organism>
<evidence type="ECO:0000313" key="2">
    <source>
        <dbReference type="EMBL" id="TFY75488.1"/>
    </source>
</evidence>
<name>A0A4Y9ZPR1_9AGAM</name>
<dbReference type="Proteomes" id="UP000298061">
    <property type="component" value="Unassembled WGS sequence"/>
</dbReference>
<evidence type="ECO:0000256" key="1">
    <source>
        <dbReference type="SAM" id="MobiDB-lite"/>
    </source>
</evidence>
<feature type="compositionally biased region" description="Basic and acidic residues" evidence="1">
    <location>
        <begin position="67"/>
        <end position="87"/>
    </location>
</feature>
<protein>
    <submittedName>
        <fullName evidence="2">Uncharacterized protein</fullName>
    </submittedName>
</protein>
<feature type="compositionally biased region" description="Polar residues" evidence="1">
    <location>
        <begin position="57"/>
        <end position="66"/>
    </location>
</feature>
<evidence type="ECO:0000313" key="3">
    <source>
        <dbReference type="Proteomes" id="UP000298061"/>
    </source>
</evidence>
<dbReference type="EMBL" id="SFCI01001552">
    <property type="protein sequence ID" value="TFY75488.1"/>
    <property type="molecule type" value="Genomic_DNA"/>
</dbReference>
<comment type="caution">
    <text evidence="2">The sequence shown here is derived from an EMBL/GenBank/DDBJ whole genome shotgun (WGS) entry which is preliminary data.</text>
</comment>
<accession>A0A4Y9ZPR1</accession>
<proteinExistence type="predicted"/>
<gene>
    <name evidence="2" type="ORF">EWM64_g8523</name>
</gene>
<feature type="region of interest" description="Disordered" evidence="1">
    <location>
        <begin position="53"/>
        <end position="96"/>
    </location>
</feature>
<reference evidence="2 3" key="1">
    <citation type="submission" date="2019-02" db="EMBL/GenBank/DDBJ databases">
        <title>Genome sequencing of the rare red list fungi Hericium alpestre (H. flagellum).</title>
        <authorList>
            <person name="Buettner E."/>
            <person name="Kellner H."/>
        </authorList>
    </citation>
    <scope>NUCLEOTIDE SEQUENCE [LARGE SCALE GENOMIC DNA]</scope>
    <source>
        <strain evidence="2 3">DSM 108284</strain>
    </source>
</reference>
<sequence length="96" mass="10720">MSHRVLHDCGYEPLIGGKAKGRPKAIKILLVIDYATFERAALLREQAECQPLVAPPRNQTPANFANQEKHTNHGGSRDGTQHARYTDEQFNALPDQ</sequence>
<keyword evidence="3" id="KW-1185">Reference proteome</keyword>